<name>A0ACC8XGP3_9FIRM</name>
<accession>A0ACC8XGP3</accession>
<evidence type="ECO:0000313" key="1">
    <source>
        <dbReference type="EMBL" id="ONI42690.1"/>
    </source>
</evidence>
<organism evidence="1 2">
    <name type="scientific">Candidatus Epulonipiscium fishelsonii</name>
    <dbReference type="NCBI Taxonomy" id="77094"/>
    <lineage>
        <taxon>Bacteria</taxon>
        <taxon>Bacillati</taxon>
        <taxon>Bacillota</taxon>
        <taxon>Clostridia</taxon>
        <taxon>Lachnospirales</taxon>
        <taxon>Lachnospiraceae</taxon>
        <taxon>Candidatus Epulonipiscium</taxon>
    </lineage>
</organism>
<dbReference type="Proteomes" id="UP000188605">
    <property type="component" value="Unassembled WGS sequence"/>
</dbReference>
<reference evidence="1" key="1">
    <citation type="submission" date="2016-08" db="EMBL/GenBank/DDBJ databases">
        <authorList>
            <person name="Ngugi D.K."/>
            <person name="Miyake S."/>
            <person name="Stingl U."/>
        </authorList>
    </citation>
    <scope>NUCLEOTIDE SEQUENCE</scope>
    <source>
        <strain evidence="1">SCG-B11WGA-EpuloA1</strain>
    </source>
</reference>
<keyword evidence="2" id="KW-1185">Reference proteome</keyword>
<comment type="caution">
    <text evidence="1">The sequence shown here is derived from an EMBL/GenBank/DDBJ whole genome shotgun (WGS) entry which is preliminary data.</text>
</comment>
<protein>
    <submittedName>
        <fullName evidence="1">Uncharacterized protein</fullName>
    </submittedName>
</protein>
<evidence type="ECO:0000313" key="2">
    <source>
        <dbReference type="Proteomes" id="UP000188605"/>
    </source>
</evidence>
<proteinExistence type="predicted"/>
<sequence length="133" mass="15787">MLLKNNLEHLLLTHSKHAYKSEIKEGKSLFEIWSDEMDKKAEERAKIKKEEDIKELRKKLNNIKSKQAARRMINPILQKALFAQDLAVLYELENFLKNKYITLPEKSDKQNTQNSKPLELKNNNIHQRCMKKL</sequence>
<dbReference type="EMBL" id="LJDB01000008">
    <property type="protein sequence ID" value="ONI42690.1"/>
    <property type="molecule type" value="Genomic_DNA"/>
</dbReference>
<gene>
    <name evidence="1" type="ORF">AN396_13435</name>
</gene>